<organism evidence="1">
    <name type="scientific">marine metagenome</name>
    <dbReference type="NCBI Taxonomy" id="408172"/>
    <lineage>
        <taxon>unclassified sequences</taxon>
        <taxon>metagenomes</taxon>
        <taxon>ecological metagenomes</taxon>
    </lineage>
</organism>
<evidence type="ECO:0000313" key="1">
    <source>
        <dbReference type="EMBL" id="SVD91573.1"/>
    </source>
</evidence>
<protein>
    <submittedName>
        <fullName evidence="1">Uncharacterized protein</fullName>
    </submittedName>
</protein>
<dbReference type="EMBL" id="UINC01181733">
    <property type="protein sequence ID" value="SVD91573.1"/>
    <property type="molecule type" value="Genomic_DNA"/>
</dbReference>
<reference evidence="1" key="1">
    <citation type="submission" date="2018-05" db="EMBL/GenBank/DDBJ databases">
        <authorList>
            <person name="Lanie J.A."/>
            <person name="Ng W.-L."/>
            <person name="Kazmierczak K.M."/>
            <person name="Andrzejewski T.M."/>
            <person name="Davidsen T.M."/>
            <person name="Wayne K.J."/>
            <person name="Tettelin H."/>
            <person name="Glass J.I."/>
            <person name="Rusch D."/>
            <person name="Podicherti R."/>
            <person name="Tsui H.-C.T."/>
            <person name="Winkler M.E."/>
        </authorList>
    </citation>
    <scope>NUCLEOTIDE SEQUENCE</scope>
</reference>
<feature type="non-terminal residue" evidence="1">
    <location>
        <position position="1"/>
    </location>
</feature>
<accession>A0A382Z7Y4</accession>
<sequence length="103" mass="12078">TDTSRAIYLSDLCVRLHQLWHFAERGLGSDEESAICRVWSEDHTWRTIPFGGHVQGFRDTATDEHMPKLAQHLNRMPHARNPIIKHQIFKMREMRQLAAFTLL</sequence>
<dbReference type="AlphaFoldDB" id="A0A382Z7Y4"/>
<proteinExistence type="predicted"/>
<gene>
    <name evidence="1" type="ORF">METZ01_LOCUS444427</name>
</gene>
<name>A0A382Z7Y4_9ZZZZ</name>